<dbReference type="EMBL" id="JARBDR010000440">
    <property type="protein sequence ID" value="KAJ8312683.1"/>
    <property type="molecule type" value="Genomic_DNA"/>
</dbReference>
<evidence type="ECO:0000313" key="2">
    <source>
        <dbReference type="EMBL" id="KAJ8312683.1"/>
    </source>
</evidence>
<gene>
    <name evidence="2" type="ORF">KUTeg_010056</name>
</gene>
<feature type="compositionally biased region" description="Basic and acidic residues" evidence="1">
    <location>
        <begin position="26"/>
        <end position="38"/>
    </location>
</feature>
<feature type="region of interest" description="Disordered" evidence="1">
    <location>
        <begin position="15"/>
        <end position="38"/>
    </location>
</feature>
<evidence type="ECO:0000256" key="1">
    <source>
        <dbReference type="SAM" id="MobiDB-lite"/>
    </source>
</evidence>
<name>A0ABQ9F5N0_TEGGR</name>
<sequence length="103" mass="11758">MTCLSFRNKRKRIDGSEEDGSYGRLLNDDHKSKKDPEKITTDKNFLPFTSDTLCELLTEKKPVLIFSGLTDDEQKSVKELKDFGLVEDIILKLIHRASSVIIT</sequence>
<keyword evidence="3" id="KW-1185">Reference proteome</keyword>
<protein>
    <submittedName>
        <fullName evidence="2">Uncharacterized protein</fullName>
    </submittedName>
</protein>
<comment type="caution">
    <text evidence="2">The sequence shown here is derived from an EMBL/GenBank/DDBJ whole genome shotgun (WGS) entry which is preliminary data.</text>
</comment>
<organism evidence="2 3">
    <name type="scientific">Tegillarca granosa</name>
    <name type="common">Malaysian cockle</name>
    <name type="synonym">Anadara granosa</name>
    <dbReference type="NCBI Taxonomy" id="220873"/>
    <lineage>
        <taxon>Eukaryota</taxon>
        <taxon>Metazoa</taxon>
        <taxon>Spiralia</taxon>
        <taxon>Lophotrochozoa</taxon>
        <taxon>Mollusca</taxon>
        <taxon>Bivalvia</taxon>
        <taxon>Autobranchia</taxon>
        <taxon>Pteriomorphia</taxon>
        <taxon>Arcoida</taxon>
        <taxon>Arcoidea</taxon>
        <taxon>Arcidae</taxon>
        <taxon>Tegillarca</taxon>
    </lineage>
</organism>
<reference evidence="2 3" key="1">
    <citation type="submission" date="2022-12" db="EMBL/GenBank/DDBJ databases">
        <title>Chromosome-level genome of Tegillarca granosa.</title>
        <authorList>
            <person name="Kim J."/>
        </authorList>
    </citation>
    <scope>NUCLEOTIDE SEQUENCE [LARGE SCALE GENOMIC DNA]</scope>
    <source>
        <strain evidence="2">Teg-2019</strain>
        <tissue evidence="2">Adductor muscle</tissue>
    </source>
</reference>
<evidence type="ECO:0000313" key="3">
    <source>
        <dbReference type="Proteomes" id="UP001217089"/>
    </source>
</evidence>
<accession>A0ABQ9F5N0</accession>
<proteinExistence type="predicted"/>
<dbReference type="Proteomes" id="UP001217089">
    <property type="component" value="Unassembled WGS sequence"/>
</dbReference>